<dbReference type="STRING" id="100884.GCA_000269565_01273"/>
<dbReference type="Gene3D" id="1.10.10.10">
    <property type="entry name" value="Winged helix-like DNA-binding domain superfamily/Winged helix DNA-binding domain"/>
    <property type="match status" value="1"/>
</dbReference>
<dbReference type="PROSITE" id="PS51464">
    <property type="entry name" value="SIS"/>
    <property type="match status" value="1"/>
</dbReference>
<reference evidence="6 7" key="1">
    <citation type="submission" date="2010-12" db="EMBL/GenBank/DDBJ databases">
        <title>The Genome Sequence of Coprobacillus sp. strain 29_1.</title>
        <authorList>
            <consortium name="The Broad Institute Genome Sequencing Platform"/>
            <person name="Earl A."/>
            <person name="Ward D."/>
            <person name="Feldgarden M."/>
            <person name="Gevers D."/>
            <person name="Daigneault M."/>
            <person name="Sibley C.D."/>
            <person name="White A."/>
            <person name="Strauss J."/>
            <person name="Allen-Vercoe E."/>
            <person name="Young S.K."/>
            <person name="Zeng Q."/>
            <person name="Gargeya S."/>
            <person name="Fitzgerald M."/>
            <person name="Haas B."/>
            <person name="Abouelleil A."/>
            <person name="Alvarado L."/>
            <person name="Arachchi H.M."/>
            <person name="Berlin A."/>
            <person name="Brown A."/>
            <person name="Chapman S.B."/>
            <person name="Chen Z."/>
            <person name="Dunbar C."/>
            <person name="Freedman E."/>
            <person name="Gearin G."/>
            <person name="Gellesch M."/>
            <person name="Goldberg J."/>
            <person name="Griggs A."/>
            <person name="Gujja S."/>
            <person name="Heilman E."/>
            <person name="Heiman D."/>
            <person name="Howarth C."/>
            <person name="Larson L."/>
            <person name="Lui A."/>
            <person name="MacDonald P.J.P."/>
            <person name="Mehta T."/>
            <person name="Montmayeur A."/>
            <person name="Murphy C."/>
            <person name="Neiman D."/>
            <person name="Pearson M."/>
            <person name="Priest M."/>
            <person name="Roberts A."/>
            <person name="Saif S."/>
            <person name="Shea T."/>
            <person name="Shenoy N."/>
            <person name="Sisk P."/>
            <person name="Stolte C."/>
            <person name="Sykes S."/>
            <person name="White J."/>
            <person name="Yandava C."/>
            <person name="Nusbaum C."/>
            <person name="Birren B."/>
        </authorList>
    </citation>
    <scope>NUCLEOTIDE SEQUENCE [LARGE SCALE GENOMIC DNA]</scope>
    <source>
        <strain evidence="6 7">29_1</strain>
    </source>
</reference>
<dbReference type="GeneID" id="78229153"/>
<dbReference type="InterPro" id="IPR035472">
    <property type="entry name" value="RpiR-like_SIS"/>
</dbReference>
<dbReference type="EMBL" id="ADKX01000007">
    <property type="protein sequence ID" value="EFW06205.1"/>
    <property type="molecule type" value="Genomic_DNA"/>
</dbReference>
<name>E7G6P9_9FIRM</name>
<dbReference type="RefSeq" id="WP_008787558.1">
    <property type="nucleotide sequence ID" value="NZ_AKCB01000001.1"/>
</dbReference>
<keyword evidence="2" id="KW-0238">DNA-binding</keyword>
<comment type="caution">
    <text evidence="6">The sequence shown here is derived from an EMBL/GenBank/DDBJ whole genome shotgun (WGS) entry which is preliminary data.</text>
</comment>
<evidence type="ECO:0000313" key="6">
    <source>
        <dbReference type="EMBL" id="EFW06205.1"/>
    </source>
</evidence>
<dbReference type="Pfam" id="PF01380">
    <property type="entry name" value="SIS"/>
    <property type="match status" value="1"/>
</dbReference>
<keyword evidence="1" id="KW-0805">Transcription regulation</keyword>
<evidence type="ECO:0000256" key="1">
    <source>
        <dbReference type="ARBA" id="ARBA00023015"/>
    </source>
</evidence>
<dbReference type="PROSITE" id="PS51071">
    <property type="entry name" value="HTH_RPIR"/>
    <property type="match status" value="1"/>
</dbReference>
<keyword evidence="3" id="KW-0804">Transcription</keyword>
<accession>E7G6P9</accession>
<evidence type="ECO:0000256" key="2">
    <source>
        <dbReference type="ARBA" id="ARBA00023125"/>
    </source>
</evidence>
<dbReference type="InterPro" id="IPR009057">
    <property type="entry name" value="Homeodomain-like_sf"/>
</dbReference>
<sequence>MTPIQHIQLHKDEFTKSELIIMDYILSNLHDISSYPISTIAEKCKVSKSALLRFCQKCGFQGYSEFKYEVSRYLQSIIHITEGEIAKTQTIVDLYTEQMNKLPHLLSTQFLDQFSQLMIDARKIKIFGVHETGLSAQYFSYRLASLGIDSEPVFDSGIFTEKATMSTDKDLNVFLSLSAETTVIKDSIHYAKESQSHTVLITQNDHYRNKNKIDLAFILPAFQLDKKNIFVDSQALVFLTIDLIINNLASHLREQDSHKI</sequence>
<dbReference type="AlphaFoldDB" id="E7G6P9"/>
<dbReference type="eggNOG" id="COG1737">
    <property type="taxonomic scope" value="Bacteria"/>
</dbReference>
<dbReference type="HOGENOM" id="CLU_055769_4_4_9"/>
<keyword evidence="7" id="KW-1185">Reference proteome</keyword>
<dbReference type="SUPFAM" id="SSF53697">
    <property type="entry name" value="SIS domain"/>
    <property type="match status" value="1"/>
</dbReference>
<evidence type="ECO:0000259" key="5">
    <source>
        <dbReference type="PROSITE" id="PS51464"/>
    </source>
</evidence>
<dbReference type="InterPro" id="IPR001347">
    <property type="entry name" value="SIS_dom"/>
</dbReference>
<dbReference type="Pfam" id="PF01418">
    <property type="entry name" value="HTH_6"/>
    <property type="match status" value="1"/>
</dbReference>
<dbReference type="OrthoDB" id="9762536at2"/>
<dbReference type="SUPFAM" id="SSF46689">
    <property type="entry name" value="Homeodomain-like"/>
    <property type="match status" value="1"/>
</dbReference>
<proteinExistence type="predicted"/>
<evidence type="ECO:0000256" key="3">
    <source>
        <dbReference type="ARBA" id="ARBA00023163"/>
    </source>
</evidence>
<dbReference type="InterPro" id="IPR036388">
    <property type="entry name" value="WH-like_DNA-bd_sf"/>
</dbReference>
<dbReference type="Gene3D" id="3.40.50.10490">
    <property type="entry name" value="Glucose-6-phosphate isomerase like protein, domain 1"/>
    <property type="match status" value="1"/>
</dbReference>
<evidence type="ECO:0000313" key="7">
    <source>
        <dbReference type="Proteomes" id="UP000003157"/>
    </source>
</evidence>
<feature type="domain" description="SIS" evidence="5">
    <location>
        <begin position="114"/>
        <end position="254"/>
    </location>
</feature>
<dbReference type="PANTHER" id="PTHR30514:SF1">
    <property type="entry name" value="HTH-TYPE TRANSCRIPTIONAL REGULATOR HEXR-RELATED"/>
    <property type="match status" value="1"/>
</dbReference>
<dbReference type="InterPro" id="IPR047640">
    <property type="entry name" value="RpiR-like"/>
</dbReference>
<dbReference type="GO" id="GO:0097367">
    <property type="term" value="F:carbohydrate derivative binding"/>
    <property type="evidence" value="ECO:0007669"/>
    <property type="project" value="InterPro"/>
</dbReference>
<dbReference type="InterPro" id="IPR046348">
    <property type="entry name" value="SIS_dom_sf"/>
</dbReference>
<dbReference type="CDD" id="cd05013">
    <property type="entry name" value="SIS_RpiR"/>
    <property type="match status" value="1"/>
</dbReference>
<dbReference type="GO" id="GO:0003677">
    <property type="term" value="F:DNA binding"/>
    <property type="evidence" value="ECO:0007669"/>
    <property type="project" value="UniProtKB-KW"/>
</dbReference>
<dbReference type="GO" id="GO:0003700">
    <property type="term" value="F:DNA-binding transcription factor activity"/>
    <property type="evidence" value="ECO:0007669"/>
    <property type="project" value="InterPro"/>
</dbReference>
<dbReference type="InterPro" id="IPR000281">
    <property type="entry name" value="HTH_RpiR"/>
</dbReference>
<organism evidence="6 7">
    <name type="scientific">Coprobacillus cateniformis</name>
    <dbReference type="NCBI Taxonomy" id="100884"/>
    <lineage>
        <taxon>Bacteria</taxon>
        <taxon>Bacillati</taxon>
        <taxon>Bacillota</taxon>
        <taxon>Erysipelotrichia</taxon>
        <taxon>Erysipelotrichales</taxon>
        <taxon>Coprobacillaceae</taxon>
        <taxon>Coprobacillus</taxon>
    </lineage>
</organism>
<dbReference type="PANTHER" id="PTHR30514">
    <property type="entry name" value="GLUCOKINASE"/>
    <property type="match status" value="1"/>
</dbReference>
<protein>
    <submittedName>
        <fullName evidence="6">Uncharacterized protein</fullName>
    </submittedName>
</protein>
<feature type="domain" description="HTH rpiR-type" evidence="4">
    <location>
        <begin position="1"/>
        <end position="77"/>
    </location>
</feature>
<dbReference type="GO" id="GO:1901135">
    <property type="term" value="P:carbohydrate derivative metabolic process"/>
    <property type="evidence" value="ECO:0007669"/>
    <property type="project" value="InterPro"/>
</dbReference>
<dbReference type="Proteomes" id="UP000003157">
    <property type="component" value="Unassembled WGS sequence"/>
</dbReference>
<gene>
    <name evidence="6" type="ORF">HMPREF9488_00437</name>
</gene>
<evidence type="ECO:0000259" key="4">
    <source>
        <dbReference type="PROSITE" id="PS51071"/>
    </source>
</evidence>